<evidence type="ECO:0000313" key="2">
    <source>
        <dbReference type="EMBL" id="PKR51687.1"/>
    </source>
</evidence>
<feature type="domain" description="SnoaL-like" evidence="1">
    <location>
        <begin position="11"/>
        <end position="117"/>
    </location>
</feature>
<dbReference type="AlphaFoldDB" id="A0A2N3KMA1"/>
<gene>
    <name evidence="2" type="ORF">COO20_19160</name>
</gene>
<name>A0A2N3KMA1_9PROT</name>
<evidence type="ECO:0000313" key="3">
    <source>
        <dbReference type="Proteomes" id="UP000233597"/>
    </source>
</evidence>
<organism evidence="2 3">
    <name type="scientific">Thalassospira marina</name>
    <dbReference type="NCBI Taxonomy" id="2048283"/>
    <lineage>
        <taxon>Bacteria</taxon>
        <taxon>Pseudomonadati</taxon>
        <taxon>Pseudomonadota</taxon>
        <taxon>Alphaproteobacteria</taxon>
        <taxon>Rhodospirillales</taxon>
        <taxon>Thalassospiraceae</taxon>
        <taxon>Thalassospira</taxon>
    </lineage>
</organism>
<dbReference type="Gene3D" id="3.10.450.50">
    <property type="match status" value="1"/>
</dbReference>
<sequence length="122" mass="13059">MSIALPPSLHGFFDHCNNRDWASVTRCFTDDAHVYDEKQNIDGHEAIEKWISHAVGSTDAIHEMINATPVSADAPAAASLATMTAGKISVTARVSGNFKGSPVTLGYLFTLQNGKISGLEIE</sequence>
<dbReference type="OrthoDB" id="8684708at2"/>
<dbReference type="SUPFAM" id="SSF54427">
    <property type="entry name" value="NTF2-like"/>
    <property type="match status" value="1"/>
</dbReference>
<dbReference type="EMBL" id="NWTK01000014">
    <property type="protein sequence ID" value="PKR51687.1"/>
    <property type="molecule type" value="Genomic_DNA"/>
</dbReference>
<reference evidence="2 3" key="1">
    <citation type="submission" date="2017-09" db="EMBL/GenBank/DDBJ databases">
        <title>Biodiversity and function of Thalassospira species in the particle-attached aromatic-hydrocarbon-degrading consortia from the surface seawater of the South China Sea.</title>
        <authorList>
            <person name="Dong C."/>
            <person name="Liu R."/>
            <person name="Shao Z."/>
        </authorList>
    </citation>
    <scope>NUCLEOTIDE SEQUENCE [LARGE SCALE GENOMIC DNA]</scope>
    <source>
        <strain evidence="2 3">CSC1P2</strain>
    </source>
</reference>
<dbReference type="InterPro" id="IPR037401">
    <property type="entry name" value="SnoaL-like"/>
</dbReference>
<dbReference type="InterPro" id="IPR032710">
    <property type="entry name" value="NTF2-like_dom_sf"/>
</dbReference>
<dbReference type="Pfam" id="PF12680">
    <property type="entry name" value="SnoaL_2"/>
    <property type="match status" value="1"/>
</dbReference>
<dbReference type="Proteomes" id="UP000233597">
    <property type="component" value="Unassembled WGS sequence"/>
</dbReference>
<protein>
    <recommendedName>
        <fullName evidence="1">SnoaL-like domain-containing protein</fullName>
    </recommendedName>
</protein>
<comment type="caution">
    <text evidence="2">The sequence shown here is derived from an EMBL/GenBank/DDBJ whole genome shotgun (WGS) entry which is preliminary data.</text>
</comment>
<accession>A0A2N3KMA1</accession>
<evidence type="ECO:0000259" key="1">
    <source>
        <dbReference type="Pfam" id="PF12680"/>
    </source>
</evidence>
<proteinExistence type="predicted"/>
<dbReference type="RefSeq" id="WP_101269480.1">
    <property type="nucleotide sequence ID" value="NZ_NWTK01000014.1"/>
</dbReference>